<gene>
    <name evidence="1" type="ORF">NLG97_g8756</name>
</gene>
<reference evidence="1" key="1">
    <citation type="submission" date="2022-07" db="EMBL/GenBank/DDBJ databases">
        <title>Genome Sequence of Lecanicillium saksenae.</title>
        <authorList>
            <person name="Buettner E."/>
        </authorList>
    </citation>
    <scope>NUCLEOTIDE SEQUENCE</scope>
    <source>
        <strain evidence="1">VT-O1</strain>
    </source>
</reference>
<evidence type="ECO:0000313" key="2">
    <source>
        <dbReference type="Proteomes" id="UP001148737"/>
    </source>
</evidence>
<keyword evidence="2" id="KW-1185">Reference proteome</keyword>
<proteinExistence type="predicted"/>
<dbReference type="EMBL" id="JANAKD010001619">
    <property type="protein sequence ID" value="KAJ3477747.1"/>
    <property type="molecule type" value="Genomic_DNA"/>
</dbReference>
<evidence type="ECO:0000313" key="1">
    <source>
        <dbReference type="EMBL" id="KAJ3477747.1"/>
    </source>
</evidence>
<dbReference type="Proteomes" id="UP001148737">
    <property type="component" value="Unassembled WGS sequence"/>
</dbReference>
<organism evidence="1 2">
    <name type="scientific">Lecanicillium saksenae</name>
    <dbReference type="NCBI Taxonomy" id="468837"/>
    <lineage>
        <taxon>Eukaryota</taxon>
        <taxon>Fungi</taxon>
        <taxon>Dikarya</taxon>
        <taxon>Ascomycota</taxon>
        <taxon>Pezizomycotina</taxon>
        <taxon>Sordariomycetes</taxon>
        <taxon>Hypocreomycetidae</taxon>
        <taxon>Hypocreales</taxon>
        <taxon>Cordycipitaceae</taxon>
        <taxon>Lecanicillium</taxon>
    </lineage>
</organism>
<comment type="caution">
    <text evidence="1">The sequence shown here is derived from an EMBL/GenBank/DDBJ whole genome shotgun (WGS) entry which is preliminary data.</text>
</comment>
<protein>
    <submittedName>
        <fullName evidence="1">Uncharacterized protein</fullName>
    </submittedName>
</protein>
<sequence length="293" mass="32902">MSFPTGPGWHPFFNGGYAGYLPPPPPPPPRSPPPPPHSSYYNDDPPIISTLPIGRVYDALPIDSEMKVEEALKILQLDPGADHSVLWLLRAFARMHNAACLVTLLRLGEIIEKPHHPCQHQSRAKTLEDVINRIDTLKRLAEHYGSCCDPGTLAAASAKYESLCNMEGLPIRPELHNLRYYTPAFLHSAAEALWSQWPAGWRLYWMEGVEPILAHQSPGEVGFWALKLVSLLRKQPHPVLQIALRRLRGQHVEREAWWVNRKGLVGAALDRITPDTEFAVMTVLKSEGKLYGM</sequence>
<accession>A0ACC1QLB0</accession>
<name>A0ACC1QLB0_9HYPO</name>